<feature type="non-terminal residue" evidence="1">
    <location>
        <position position="236"/>
    </location>
</feature>
<dbReference type="PANTHER" id="PTHR18901">
    <property type="entry name" value="2-DEOXYGLUCOSE-6-PHOSPHATE PHOSPHATASE 2"/>
    <property type="match status" value="1"/>
</dbReference>
<reference evidence="1 2" key="1">
    <citation type="submission" date="2009-08" db="EMBL/GenBank/DDBJ databases">
        <authorList>
            <person name="Weinstock G."/>
            <person name="Sodergren E."/>
            <person name="Clifton S."/>
            <person name="Fulton L."/>
            <person name="Fulton B."/>
            <person name="Courtney L."/>
            <person name="Fronick C."/>
            <person name="Harrison M."/>
            <person name="Strong C."/>
            <person name="Farmer C."/>
            <person name="Delahaunty K."/>
            <person name="Markovic C."/>
            <person name="Hall O."/>
            <person name="Minx P."/>
            <person name="Tomlinson C."/>
            <person name="Mitreva M."/>
            <person name="Nelson J."/>
            <person name="Hou S."/>
            <person name="Wollam A."/>
            <person name="Pepin K.H."/>
            <person name="Johnson M."/>
            <person name="Bhonagiri V."/>
            <person name="Nash W.E."/>
            <person name="Warren W."/>
            <person name="Chinwalla A."/>
            <person name="Mardis E.R."/>
            <person name="Wilson R.K."/>
        </authorList>
    </citation>
    <scope>NUCLEOTIDE SEQUENCE [LARGE SCALE GENOMIC DNA]</scope>
    <source>
        <strain evidence="1 2">L1-82</strain>
    </source>
</reference>
<accession>C7GA61</accession>
<dbReference type="InterPro" id="IPR036412">
    <property type="entry name" value="HAD-like_sf"/>
</dbReference>
<sequence>MNIKKIKAVIFDMDGTLIDTEKYYRMFWPKALAHFGYEMTDEQALTMRSLGQPYAPQHLKEMFHDPDLDYIAIRNYRKQIMGEYLEKNGIEIKKGAIELLDYLKAQGIRRAIATATDQVRTEQYLKQLGLYGYFDQIICATMVEHGKPSPDIYQYACRQLALLPEECIAVEDSPNGVCSAYGAGCNVVMVPDQTEPDEALRGKLAARVDSLDEIIKLFKKFPGLTKEDEEHQLSKI</sequence>
<dbReference type="SFLD" id="SFLDG01129">
    <property type="entry name" value="C1.5:_HAD__Beta-PGM__Phosphata"/>
    <property type="match status" value="1"/>
</dbReference>
<dbReference type="CDD" id="cd07505">
    <property type="entry name" value="HAD_BPGM-like"/>
    <property type="match status" value="1"/>
</dbReference>
<evidence type="ECO:0000313" key="2">
    <source>
        <dbReference type="Proteomes" id="UP000004828"/>
    </source>
</evidence>
<dbReference type="SUPFAM" id="SSF56784">
    <property type="entry name" value="HAD-like"/>
    <property type="match status" value="1"/>
</dbReference>
<dbReference type="RefSeq" id="WP_006856871.1">
    <property type="nucleotide sequence ID" value="NZ_GG692720.1"/>
</dbReference>
<dbReference type="AlphaFoldDB" id="C7GA61"/>
<proteinExistence type="predicted"/>
<dbReference type="Proteomes" id="UP000004828">
    <property type="component" value="Unassembled WGS sequence"/>
</dbReference>
<keyword evidence="1" id="KW-0378">Hydrolase</keyword>
<dbReference type="SFLD" id="SFLDG01135">
    <property type="entry name" value="C1.5.6:_HAD__Beta-PGM__Phospha"/>
    <property type="match status" value="1"/>
</dbReference>
<dbReference type="HOGENOM" id="CLU_045011_13_3_9"/>
<comment type="caution">
    <text evidence="1">The sequence shown here is derived from an EMBL/GenBank/DDBJ whole genome shotgun (WGS) entry which is preliminary data.</text>
</comment>
<dbReference type="PRINTS" id="PR00413">
    <property type="entry name" value="HADHALOGNASE"/>
</dbReference>
<dbReference type="Pfam" id="PF13419">
    <property type="entry name" value="HAD_2"/>
    <property type="match status" value="1"/>
</dbReference>
<dbReference type="NCBIfam" id="TIGR01509">
    <property type="entry name" value="HAD-SF-IA-v3"/>
    <property type="match status" value="1"/>
</dbReference>
<protein>
    <submittedName>
        <fullName evidence="1">HAD hydrolase, family IA, variant 3</fullName>
    </submittedName>
</protein>
<dbReference type="InterPro" id="IPR023214">
    <property type="entry name" value="HAD_sf"/>
</dbReference>
<dbReference type="SFLD" id="SFLDS00003">
    <property type="entry name" value="Haloacid_Dehalogenase"/>
    <property type="match status" value="1"/>
</dbReference>
<dbReference type="EMBL" id="ABYJ02000081">
    <property type="protein sequence ID" value="EEV01312.1"/>
    <property type="molecule type" value="Genomic_DNA"/>
</dbReference>
<gene>
    <name evidence="1" type="ORF">ROSINTL182_06790</name>
</gene>
<dbReference type="InterPro" id="IPR023198">
    <property type="entry name" value="PGP-like_dom2"/>
</dbReference>
<name>C7GA61_9FIRM</name>
<organism evidence="1 2">
    <name type="scientific">Roseburia intestinalis L1-82</name>
    <dbReference type="NCBI Taxonomy" id="536231"/>
    <lineage>
        <taxon>Bacteria</taxon>
        <taxon>Bacillati</taxon>
        <taxon>Bacillota</taxon>
        <taxon>Clostridia</taxon>
        <taxon>Lachnospirales</taxon>
        <taxon>Lachnospiraceae</taxon>
        <taxon>Roseburia</taxon>
    </lineage>
</organism>
<dbReference type="GO" id="GO:0016787">
    <property type="term" value="F:hydrolase activity"/>
    <property type="evidence" value="ECO:0007669"/>
    <property type="project" value="UniProtKB-KW"/>
</dbReference>
<dbReference type="PANTHER" id="PTHR18901:SF38">
    <property type="entry name" value="PSEUDOURIDINE-5'-PHOSPHATASE"/>
    <property type="match status" value="1"/>
</dbReference>
<evidence type="ECO:0000313" key="1">
    <source>
        <dbReference type="EMBL" id="EEV01312.1"/>
    </source>
</evidence>
<dbReference type="NCBIfam" id="TIGR01549">
    <property type="entry name" value="HAD-SF-IA-v1"/>
    <property type="match status" value="1"/>
</dbReference>
<dbReference type="InterPro" id="IPR041492">
    <property type="entry name" value="HAD_2"/>
</dbReference>
<dbReference type="Gene3D" id="1.10.150.240">
    <property type="entry name" value="Putative phosphatase, domain 2"/>
    <property type="match status" value="1"/>
</dbReference>
<dbReference type="Gene3D" id="3.40.50.1000">
    <property type="entry name" value="HAD superfamily/HAD-like"/>
    <property type="match status" value="1"/>
</dbReference>
<dbReference type="InterPro" id="IPR006439">
    <property type="entry name" value="HAD-SF_hydro_IA"/>
</dbReference>